<keyword evidence="3" id="KW-1185">Reference proteome</keyword>
<organism evidence="2 3">
    <name type="scientific">Effusibacillus dendaii</name>
    <dbReference type="NCBI Taxonomy" id="2743772"/>
    <lineage>
        <taxon>Bacteria</taxon>
        <taxon>Bacillati</taxon>
        <taxon>Bacillota</taxon>
        <taxon>Bacilli</taxon>
        <taxon>Bacillales</taxon>
        <taxon>Alicyclobacillaceae</taxon>
        <taxon>Effusibacillus</taxon>
    </lineage>
</organism>
<accession>A0A7I8DB45</accession>
<keyword evidence="1" id="KW-0812">Transmembrane</keyword>
<sequence>MSAVLRQHCMRYVGQRVIAHHVDGRLYHGILHSVTHDGIYIRPLPGTGARRATFENTDAAIEYADNSESTSVDAAPVWGALFFIPFAFLTGLVAGAAAWSWWW</sequence>
<gene>
    <name evidence="2" type="ORF">skT53_15570</name>
</gene>
<dbReference type="KEGG" id="eff:skT53_15570"/>
<evidence type="ECO:0000313" key="2">
    <source>
        <dbReference type="EMBL" id="BCJ86572.1"/>
    </source>
</evidence>
<evidence type="ECO:0000313" key="3">
    <source>
        <dbReference type="Proteomes" id="UP000593802"/>
    </source>
</evidence>
<dbReference type="AlphaFoldDB" id="A0A7I8DB45"/>
<dbReference type="Proteomes" id="UP000593802">
    <property type="component" value="Chromosome"/>
</dbReference>
<dbReference type="RefSeq" id="WP_200760563.1">
    <property type="nucleotide sequence ID" value="NZ_AP023366.1"/>
</dbReference>
<dbReference type="Gene3D" id="2.30.30.140">
    <property type="match status" value="1"/>
</dbReference>
<feature type="transmembrane region" description="Helical" evidence="1">
    <location>
        <begin position="77"/>
        <end position="102"/>
    </location>
</feature>
<proteinExistence type="predicted"/>
<name>A0A7I8DB45_9BACL</name>
<evidence type="ECO:0000256" key="1">
    <source>
        <dbReference type="SAM" id="Phobius"/>
    </source>
</evidence>
<keyword evidence="1" id="KW-1133">Transmembrane helix</keyword>
<keyword evidence="1" id="KW-0472">Membrane</keyword>
<protein>
    <submittedName>
        <fullName evidence="2">Uncharacterized protein</fullName>
    </submittedName>
</protein>
<dbReference type="EMBL" id="AP023366">
    <property type="protein sequence ID" value="BCJ86572.1"/>
    <property type="molecule type" value="Genomic_DNA"/>
</dbReference>
<reference evidence="2 3" key="1">
    <citation type="submission" date="2020-08" db="EMBL/GenBank/DDBJ databases">
        <title>Complete Genome Sequence of Effusibacillus dendaii Strain skT53, Isolated from Farmland soil.</title>
        <authorList>
            <person name="Konishi T."/>
            <person name="Kawasaki H."/>
        </authorList>
    </citation>
    <scope>NUCLEOTIDE SEQUENCE [LARGE SCALE GENOMIC DNA]</scope>
    <source>
        <strain evidence="3">skT53</strain>
    </source>
</reference>